<dbReference type="InterPro" id="IPR049278">
    <property type="entry name" value="MS_channel_C"/>
</dbReference>
<dbReference type="SUPFAM" id="SSF50182">
    <property type="entry name" value="Sm-like ribonucleoproteins"/>
    <property type="match status" value="1"/>
</dbReference>
<dbReference type="SUPFAM" id="SSF82689">
    <property type="entry name" value="Mechanosensitive channel protein MscS (YggB), C-terminal domain"/>
    <property type="match status" value="1"/>
</dbReference>
<dbReference type="InterPro" id="IPR011014">
    <property type="entry name" value="MscS_channel_TM-2"/>
</dbReference>
<evidence type="ECO:0000313" key="12">
    <source>
        <dbReference type="Proteomes" id="UP000248882"/>
    </source>
</evidence>
<evidence type="ECO:0000256" key="7">
    <source>
        <dbReference type="SAM" id="Phobius"/>
    </source>
</evidence>
<dbReference type="Gene3D" id="3.30.70.100">
    <property type="match status" value="1"/>
</dbReference>
<proteinExistence type="inferred from homology"/>
<dbReference type="PANTHER" id="PTHR30221">
    <property type="entry name" value="SMALL-CONDUCTANCE MECHANOSENSITIVE CHANNEL"/>
    <property type="match status" value="1"/>
</dbReference>
<dbReference type="SUPFAM" id="SSF82861">
    <property type="entry name" value="Mechanosensitive channel protein MscS (YggB), transmembrane region"/>
    <property type="match status" value="1"/>
</dbReference>
<evidence type="ECO:0000259" key="10">
    <source>
        <dbReference type="Pfam" id="PF21088"/>
    </source>
</evidence>
<keyword evidence="4 7" id="KW-0812">Transmembrane</keyword>
<evidence type="ECO:0000259" key="8">
    <source>
        <dbReference type="Pfam" id="PF00924"/>
    </source>
</evidence>
<organism evidence="11 12">
    <name type="scientific">Algoriphagus chordae</name>
    <dbReference type="NCBI Taxonomy" id="237019"/>
    <lineage>
        <taxon>Bacteria</taxon>
        <taxon>Pseudomonadati</taxon>
        <taxon>Bacteroidota</taxon>
        <taxon>Cytophagia</taxon>
        <taxon>Cytophagales</taxon>
        <taxon>Cyclobacteriaceae</taxon>
        <taxon>Algoriphagus</taxon>
    </lineage>
</organism>
<comment type="similarity">
    <text evidence="2">Belongs to the MscS (TC 1.A.23) family.</text>
</comment>
<keyword evidence="12" id="KW-1185">Reference proteome</keyword>
<sequence>MEDFGLSQETTDALYAQGIGIGVEIVLRLIGAVIFYFIAKFIVKKLLKGLKNFLERRDDTPSLNEFLFGFAKLALYAVLFVGVLMILGVPGSSFLAVFGAAGLAIGLALQGSLSNFAGGLLILAFKPFKVGHVVVAQGHTGVVSKVKILYTHLMTFDNQEVIIPNGNLANSDVINMSTQETRRAELKVGVAYGTNIKEAKEIILNIFNNDARVLKDPAPFVALQNFGDSSLDIVVRVWAKSADMWPVYFDGMEAINSEFEKHDIEIPFPQRVVHQIKEKAAEEQEDSKS</sequence>
<dbReference type="Gene3D" id="1.10.287.1260">
    <property type="match status" value="1"/>
</dbReference>
<dbReference type="GO" id="GO:0008381">
    <property type="term" value="F:mechanosensitive monoatomic ion channel activity"/>
    <property type="evidence" value="ECO:0007669"/>
    <property type="project" value="InterPro"/>
</dbReference>
<dbReference type="Gene3D" id="2.30.30.60">
    <property type="match status" value="1"/>
</dbReference>
<feature type="transmembrane region" description="Helical" evidence="7">
    <location>
        <begin position="25"/>
        <end position="43"/>
    </location>
</feature>
<dbReference type="PANTHER" id="PTHR30221:SF1">
    <property type="entry name" value="SMALL-CONDUCTANCE MECHANOSENSITIVE CHANNEL"/>
    <property type="match status" value="1"/>
</dbReference>
<evidence type="ECO:0000313" key="11">
    <source>
        <dbReference type="EMBL" id="PZX49929.1"/>
    </source>
</evidence>
<dbReference type="GO" id="GO:0005886">
    <property type="term" value="C:plasma membrane"/>
    <property type="evidence" value="ECO:0007669"/>
    <property type="project" value="UniProtKB-SubCell"/>
</dbReference>
<evidence type="ECO:0000256" key="2">
    <source>
        <dbReference type="ARBA" id="ARBA00008017"/>
    </source>
</evidence>
<accession>A0A2W7R6Y6</accession>
<feature type="transmembrane region" description="Helical" evidence="7">
    <location>
        <begin position="94"/>
        <end position="123"/>
    </location>
</feature>
<protein>
    <submittedName>
        <fullName evidence="11">Small conductance mechanosensitive channel</fullName>
    </submittedName>
</protein>
<name>A0A2W7R6Y6_9BACT</name>
<dbReference type="InterPro" id="IPR011066">
    <property type="entry name" value="MscS_channel_C_sf"/>
</dbReference>
<feature type="domain" description="Mechanosensitive ion channel MscS" evidence="8">
    <location>
        <begin position="112"/>
        <end position="177"/>
    </location>
</feature>
<dbReference type="Pfam" id="PF21088">
    <property type="entry name" value="MS_channel_1st"/>
    <property type="match status" value="1"/>
</dbReference>
<dbReference type="InterPro" id="IPR010920">
    <property type="entry name" value="LSM_dom_sf"/>
</dbReference>
<reference evidence="11 12" key="1">
    <citation type="submission" date="2018-06" db="EMBL/GenBank/DDBJ databases">
        <title>Genomic Encyclopedia of Archaeal and Bacterial Type Strains, Phase II (KMG-II): from individual species to whole genera.</title>
        <authorList>
            <person name="Goeker M."/>
        </authorList>
    </citation>
    <scope>NUCLEOTIDE SEQUENCE [LARGE SCALE GENOMIC DNA]</scope>
    <source>
        <strain evidence="11 12">DSM 19830</strain>
    </source>
</reference>
<dbReference type="InterPro" id="IPR006685">
    <property type="entry name" value="MscS_channel_2nd"/>
</dbReference>
<evidence type="ECO:0000256" key="4">
    <source>
        <dbReference type="ARBA" id="ARBA00022692"/>
    </source>
</evidence>
<comment type="caution">
    <text evidence="11">The sequence shown here is derived from an EMBL/GenBank/DDBJ whole genome shotgun (WGS) entry which is preliminary data.</text>
</comment>
<keyword evidence="3" id="KW-1003">Cell membrane</keyword>
<feature type="transmembrane region" description="Helical" evidence="7">
    <location>
        <begin position="63"/>
        <end position="88"/>
    </location>
</feature>
<feature type="domain" description="Mechanosensitive ion channel MscS C-terminal" evidence="9">
    <location>
        <begin position="185"/>
        <end position="266"/>
    </location>
</feature>
<dbReference type="InterPro" id="IPR049142">
    <property type="entry name" value="MS_channel_1st"/>
</dbReference>
<dbReference type="InterPro" id="IPR045275">
    <property type="entry name" value="MscS_archaea/bacteria_type"/>
</dbReference>
<comment type="subcellular location">
    <subcellularLocation>
        <location evidence="1">Cell membrane</location>
        <topology evidence="1">Multi-pass membrane protein</topology>
    </subcellularLocation>
</comment>
<dbReference type="OrthoDB" id="9809206at2"/>
<feature type="domain" description="Mechanosensitive ion channel transmembrane helices 2/3" evidence="10">
    <location>
        <begin position="72"/>
        <end position="110"/>
    </location>
</feature>
<dbReference type="EMBL" id="QKZT01000013">
    <property type="protein sequence ID" value="PZX49929.1"/>
    <property type="molecule type" value="Genomic_DNA"/>
</dbReference>
<keyword evidence="6 7" id="KW-0472">Membrane</keyword>
<gene>
    <name evidence="11" type="ORF">LV85_02992</name>
</gene>
<dbReference type="Pfam" id="PF00924">
    <property type="entry name" value="MS_channel_2nd"/>
    <property type="match status" value="1"/>
</dbReference>
<dbReference type="AlphaFoldDB" id="A0A2W7R6Y6"/>
<dbReference type="Pfam" id="PF21082">
    <property type="entry name" value="MS_channel_3rd"/>
    <property type="match status" value="1"/>
</dbReference>
<evidence type="ECO:0000256" key="1">
    <source>
        <dbReference type="ARBA" id="ARBA00004651"/>
    </source>
</evidence>
<keyword evidence="5 7" id="KW-1133">Transmembrane helix</keyword>
<dbReference type="RefSeq" id="WP_111320795.1">
    <property type="nucleotide sequence ID" value="NZ_QKZT01000013.1"/>
</dbReference>
<dbReference type="Proteomes" id="UP000248882">
    <property type="component" value="Unassembled WGS sequence"/>
</dbReference>
<evidence type="ECO:0000256" key="6">
    <source>
        <dbReference type="ARBA" id="ARBA00023136"/>
    </source>
</evidence>
<dbReference type="InterPro" id="IPR023408">
    <property type="entry name" value="MscS_beta-dom_sf"/>
</dbReference>
<evidence type="ECO:0000256" key="5">
    <source>
        <dbReference type="ARBA" id="ARBA00022989"/>
    </source>
</evidence>
<evidence type="ECO:0000256" key="3">
    <source>
        <dbReference type="ARBA" id="ARBA00022475"/>
    </source>
</evidence>
<evidence type="ECO:0000259" key="9">
    <source>
        <dbReference type="Pfam" id="PF21082"/>
    </source>
</evidence>